<keyword evidence="1" id="KW-0808">Transferase</keyword>
<proteinExistence type="predicted"/>
<name>A0A0G0BP00_9BACT</name>
<dbReference type="SUPFAM" id="SSF53448">
    <property type="entry name" value="Nucleotide-diphospho-sugar transferases"/>
    <property type="match status" value="1"/>
</dbReference>
<comment type="caution">
    <text evidence="1">The sequence shown here is derived from an EMBL/GenBank/DDBJ whole genome shotgun (WGS) entry which is preliminary data.</text>
</comment>
<evidence type="ECO:0000313" key="1">
    <source>
        <dbReference type="EMBL" id="KKP71153.1"/>
    </source>
</evidence>
<organism evidence="1 2">
    <name type="scientific">Candidatus Roizmanbacteria bacterium GW2011_GWA2_35_19</name>
    <dbReference type="NCBI Taxonomy" id="1618478"/>
    <lineage>
        <taxon>Bacteria</taxon>
        <taxon>Candidatus Roizmaniibacteriota</taxon>
    </lineage>
</organism>
<dbReference type="GO" id="GO:0016740">
    <property type="term" value="F:transferase activity"/>
    <property type="evidence" value="ECO:0007669"/>
    <property type="project" value="UniProtKB-KW"/>
</dbReference>
<evidence type="ECO:0000313" key="2">
    <source>
        <dbReference type="Proteomes" id="UP000034457"/>
    </source>
</evidence>
<dbReference type="AlphaFoldDB" id="A0A0G0BP00"/>
<reference evidence="1 2" key="1">
    <citation type="journal article" date="2015" name="Nature">
        <title>rRNA introns, odd ribosomes, and small enigmatic genomes across a large radiation of phyla.</title>
        <authorList>
            <person name="Brown C.T."/>
            <person name="Hug L.A."/>
            <person name="Thomas B.C."/>
            <person name="Sharon I."/>
            <person name="Castelle C.J."/>
            <person name="Singh A."/>
            <person name="Wilkins M.J."/>
            <person name="Williams K.H."/>
            <person name="Banfield J.F."/>
        </authorList>
    </citation>
    <scope>NUCLEOTIDE SEQUENCE [LARGE SCALE GENOMIC DNA]</scope>
</reference>
<accession>A0A0G0BP00</accession>
<dbReference type="InterPro" id="IPR029044">
    <property type="entry name" value="Nucleotide-diphossugar_trans"/>
</dbReference>
<protein>
    <submittedName>
        <fullName evidence="1">Glycosyl transferase, family 2</fullName>
    </submittedName>
</protein>
<dbReference type="Proteomes" id="UP000034457">
    <property type="component" value="Unassembled WGS sequence"/>
</dbReference>
<gene>
    <name evidence="1" type="ORF">UR68_C0037G0009</name>
</gene>
<dbReference type="EMBL" id="LBQC01000037">
    <property type="protein sequence ID" value="KKP71153.1"/>
    <property type="molecule type" value="Genomic_DNA"/>
</dbReference>
<sequence>MLDELFNPFYWEDIDLSYRALKSGYKVLFDPNVEVEHHHESTIGKYFDKKKILKTAFRNQIIFQWKNITDFDLLLNHVFNMPRFVIIPGFFDALIRLPLILKSRKKSIKSFTMKDRDVLNI</sequence>
<dbReference type="Gene3D" id="3.90.550.10">
    <property type="entry name" value="Spore Coat Polysaccharide Biosynthesis Protein SpsA, Chain A"/>
    <property type="match status" value="1"/>
</dbReference>
<dbReference type="STRING" id="1618478.UR68_C0037G0009"/>